<sequence length="381" mass="42401">MAKVEDFQFISKTAQNIISLPGPEAMDRKKDPAKPVFLVMGLSVGGDPLNPIEALSWDSTKIVEWIKSVVDRANKQLPPKVSKDDGTTKPTDPPVKDPPGPSDPVLSEVKLDSGQITMINKMAEYIFDLMLAGKLYLGTVGNLGPAHHFSRVLRRGRKRAFNAKEEAWVGLKFRNLYDILGVFLMVVGIIQPTATKANFFVPLTAMYAKWCSKLGGHADDVEPNETATERPGPWPTVYQCTWLAPKTARTEGGFKFEFCLGTSFGGCDFDRDVAGVDLDWRWRLRSERVDMLREAGAFDAKKYNKAGKLVDPKPVGNTGWGNCGEAYPFATMFRALPKLPIYVKEALEQRIRNYQKKMGSTREHDIELDSMASIEQGLHGD</sequence>
<organism evidence="2">
    <name type="scientific">Gibberella zeae</name>
    <name type="common">Wheat head blight fungus</name>
    <name type="synonym">Fusarium graminearum</name>
    <dbReference type="NCBI Taxonomy" id="5518"/>
    <lineage>
        <taxon>Eukaryota</taxon>
        <taxon>Fungi</taxon>
        <taxon>Dikarya</taxon>
        <taxon>Ascomycota</taxon>
        <taxon>Pezizomycotina</taxon>
        <taxon>Sordariomycetes</taxon>
        <taxon>Hypocreomycetidae</taxon>
        <taxon>Hypocreales</taxon>
        <taxon>Nectriaceae</taxon>
        <taxon>Fusarium</taxon>
    </lineage>
</organism>
<evidence type="ECO:0000256" key="1">
    <source>
        <dbReference type="SAM" id="MobiDB-lite"/>
    </source>
</evidence>
<feature type="region of interest" description="Disordered" evidence="1">
    <location>
        <begin position="76"/>
        <end position="106"/>
    </location>
</feature>
<name>A0A4E9EN04_GIBZA</name>
<evidence type="ECO:0000313" key="2">
    <source>
        <dbReference type="EMBL" id="VIO64354.1"/>
    </source>
</evidence>
<gene>
    <name evidence="2" type="ORF">FUG_LOCUS562499</name>
</gene>
<accession>A0A4E9EN04</accession>
<feature type="compositionally biased region" description="Pro residues" evidence="1">
    <location>
        <begin position="91"/>
        <end position="102"/>
    </location>
</feature>
<reference evidence="2" key="1">
    <citation type="submission" date="2019-04" db="EMBL/GenBank/DDBJ databases">
        <authorList>
            <person name="Melise S."/>
            <person name="Noan J."/>
            <person name="Okalmin O."/>
        </authorList>
    </citation>
    <scope>NUCLEOTIDE SEQUENCE</scope>
    <source>
        <strain evidence="2">FN9</strain>
    </source>
</reference>
<proteinExistence type="predicted"/>
<dbReference type="EMBL" id="CAAKMV010000196">
    <property type="protein sequence ID" value="VIO64354.1"/>
    <property type="molecule type" value="Genomic_DNA"/>
</dbReference>
<dbReference type="AlphaFoldDB" id="A0A4E9EN04"/>
<protein>
    <submittedName>
        <fullName evidence="2">Uncharacterized protein</fullName>
    </submittedName>
</protein>